<feature type="transmembrane region" description="Helical" evidence="1">
    <location>
        <begin position="75"/>
        <end position="92"/>
    </location>
</feature>
<dbReference type="EMBL" id="JABBNB010000015">
    <property type="protein sequence ID" value="NMO02561.1"/>
    <property type="molecule type" value="Genomic_DNA"/>
</dbReference>
<keyword evidence="1" id="KW-0812">Transmembrane</keyword>
<keyword evidence="3" id="KW-1185">Reference proteome</keyword>
<sequence length="151" mass="16591">MERLHTDLPGHIVDVFVYTVVLNLAIQYVPQLISETFTLSLFTAILLKFVLELIVSAKTRLKRNFRAASSRAGRVGAAVTLWLVLVGSKFLVIELTHLLFGDRVHLGGFWSVNGLIVVLMLARGGVRLLITPPELSPELRSPQPSPAPPAD</sequence>
<feature type="transmembrane region" description="Helical" evidence="1">
    <location>
        <begin position="12"/>
        <end position="30"/>
    </location>
</feature>
<dbReference type="Proteomes" id="UP000550729">
    <property type="component" value="Unassembled WGS sequence"/>
</dbReference>
<gene>
    <name evidence="2" type="ORF">HH308_15205</name>
</gene>
<keyword evidence="1" id="KW-1133">Transmembrane helix</keyword>
<comment type="caution">
    <text evidence="2">The sequence shown here is derived from an EMBL/GenBank/DDBJ whole genome shotgun (WGS) entry which is preliminary data.</text>
</comment>
<organism evidence="2 3">
    <name type="scientific">Gordonia asplenii</name>
    <dbReference type="NCBI Taxonomy" id="2725283"/>
    <lineage>
        <taxon>Bacteria</taxon>
        <taxon>Bacillati</taxon>
        <taxon>Actinomycetota</taxon>
        <taxon>Actinomycetes</taxon>
        <taxon>Mycobacteriales</taxon>
        <taxon>Gordoniaceae</taxon>
        <taxon>Gordonia</taxon>
    </lineage>
</organism>
<evidence type="ECO:0000313" key="2">
    <source>
        <dbReference type="EMBL" id="NMO02561.1"/>
    </source>
</evidence>
<feature type="transmembrane region" description="Helical" evidence="1">
    <location>
        <begin position="104"/>
        <end position="122"/>
    </location>
</feature>
<evidence type="ECO:0000256" key="1">
    <source>
        <dbReference type="SAM" id="Phobius"/>
    </source>
</evidence>
<proteinExistence type="predicted"/>
<name>A0A848L214_9ACTN</name>
<dbReference type="AlphaFoldDB" id="A0A848L214"/>
<accession>A0A848L214</accession>
<protein>
    <submittedName>
        <fullName evidence="2">Uncharacterized protein</fullName>
    </submittedName>
</protein>
<evidence type="ECO:0000313" key="3">
    <source>
        <dbReference type="Proteomes" id="UP000550729"/>
    </source>
</evidence>
<keyword evidence="1" id="KW-0472">Membrane</keyword>
<reference evidence="2 3" key="1">
    <citation type="submission" date="2020-04" db="EMBL/GenBank/DDBJ databases">
        <title>Gordonia sp. nov. TBRC 11910.</title>
        <authorList>
            <person name="Suriyachadkun C."/>
        </authorList>
    </citation>
    <scope>NUCLEOTIDE SEQUENCE [LARGE SCALE GENOMIC DNA]</scope>
    <source>
        <strain evidence="2 3">TBRC 11910</strain>
    </source>
</reference>
<feature type="transmembrane region" description="Helical" evidence="1">
    <location>
        <begin position="36"/>
        <end position="55"/>
    </location>
</feature>